<accession>A0A814UBQ5</accession>
<evidence type="ECO:0008006" key="5">
    <source>
        <dbReference type="Google" id="ProtNLM"/>
    </source>
</evidence>
<organism evidence="2 4">
    <name type="scientific">Adineta ricciae</name>
    <name type="common">Rotifer</name>
    <dbReference type="NCBI Taxonomy" id="249248"/>
    <lineage>
        <taxon>Eukaryota</taxon>
        <taxon>Metazoa</taxon>
        <taxon>Spiralia</taxon>
        <taxon>Gnathifera</taxon>
        <taxon>Rotifera</taxon>
        <taxon>Eurotatoria</taxon>
        <taxon>Bdelloidea</taxon>
        <taxon>Adinetida</taxon>
        <taxon>Adinetidae</taxon>
        <taxon>Adineta</taxon>
    </lineage>
</organism>
<dbReference type="EMBL" id="CAJNOJ010000132">
    <property type="protein sequence ID" value="CAF1173654.1"/>
    <property type="molecule type" value="Genomic_DNA"/>
</dbReference>
<dbReference type="InterPro" id="IPR032675">
    <property type="entry name" value="LRR_dom_sf"/>
</dbReference>
<dbReference type="Proteomes" id="UP000663852">
    <property type="component" value="Unassembled WGS sequence"/>
</dbReference>
<dbReference type="Proteomes" id="UP000663828">
    <property type="component" value="Unassembled WGS sequence"/>
</dbReference>
<reference evidence="2" key="1">
    <citation type="submission" date="2021-02" db="EMBL/GenBank/DDBJ databases">
        <authorList>
            <person name="Nowell W R."/>
        </authorList>
    </citation>
    <scope>NUCLEOTIDE SEQUENCE</scope>
</reference>
<keyword evidence="3" id="KW-1185">Reference proteome</keyword>
<sequence length="602" mass="70090">MTLFESFANELLLELFEYFDTVHLLRAFTRLNVRFTTLLYQHFRSYHLDFTHIYKRDFVYLCEQHLRLITNGIVSLRLTGHNETPGLFKQFLTYGFRLDQFARLQAVSFNRFDYGDIIEFLGKGNQLTHLIIDECNMFMTSSDSPHSINQIWNLPKLTHFKLTNCYLEHIDFCRLAIISNSLQSLSIRTGLGCSFSTLVKIYQCSPCLQHLSVCIELYDESEKLPIVLTTLSTLELQLCNTTNVLQDFLHNVPNLRHLTVDSLSSHLNGHEWQEIIVEYIPKLTVLQFKMLVYTLSADKIDKEIADLLDTFRIPFWLEQHQWYVRCDWNSDIIGSRYGYLYTLPFAFDSFTETTCQKSQWTGPSNEISLSFKHVHSLFVGTSLHLHPTYFSNVREVKTTVPLPKQFTSTVLSFNSLIALKLFLYDEHRAPDLQTILDQTPHLYSLTIEDRDASTLRFVSKLRCASLRRLIFIPRLTPDVFFFDDTDCIAFAQSSLAHQCEVLEIHVKSYASAINVLQAMPNLRALTLYISDDELPHVRHVSFRQRMSSLWRRLYACNGSTSKSSNLSTPEMIKWLKTDLSKRCWTSISSGWNGDFYLKFWGN</sequence>
<dbReference type="AlphaFoldDB" id="A0A814UBQ5"/>
<evidence type="ECO:0000313" key="3">
    <source>
        <dbReference type="Proteomes" id="UP000663828"/>
    </source>
</evidence>
<dbReference type="Gene3D" id="3.80.10.10">
    <property type="entry name" value="Ribonuclease Inhibitor"/>
    <property type="match status" value="1"/>
</dbReference>
<dbReference type="SUPFAM" id="SSF52047">
    <property type="entry name" value="RNI-like"/>
    <property type="match status" value="1"/>
</dbReference>
<evidence type="ECO:0000313" key="1">
    <source>
        <dbReference type="EMBL" id="CAF1164105.1"/>
    </source>
</evidence>
<name>A0A814UBQ5_ADIRI</name>
<comment type="caution">
    <text evidence="2">The sequence shown here is derived from an EMBL/GenBank/DDBJ whole genome shotgun (WGS) entry which is preliminary data.</text>
</comment>
<gene>
    <name evidence="2" type="ORF">EDS130_LOCUS23834</name>
    <name evidence="1" type="ORF">XAT740_LOCUS21651</name>
</gene>
<evidence type="ECO:0000313" key="4">
    <source>
        <dbReference type="Proteomes" id="UP000663852"/>
    </source>
</evidence>
<proteinExistence type="predicted"/>
<protein>
    <recommendedName>
        <fullName evidence="5">F-box domain-containing protein</fullName>
    </recommendedName>
</protein>
<evidence type="ECO:0000313" key="2">
    <source>
        <dbReference type="EMBL" id="CAF1173654.1"/>
    </source>
</evidence>
<dbReference type="OrthoDB" id="10045193at2759"/>
<dbReference type="EMBL" id="CAJNOR010001560">
    <property type="protein sequence ID" value="CAF1164105.1"/>
    <property type="molecule type" value="Genomic_DNA"/>
</dbReference>